<sequence length="114" mass="13507">MIRVYKLTRRHMDENEKMPKELKDIKLFSTCVGHGVGTIDFSQKLLDIKDEEYDRIVASGGEYVKFKLGNLSKYFEVEIFREHAVRLISELCECELKKELENLREGYLVLRKDF</sequence>
<accession>A0A842JAB6</accession>
<protein>
    <recommendedName>
        <fullName evidence="3">Formate hydrogenlyase family maturation protein</fullName>
    </recommendedName>
</protein>
<reference evidence="1 2" key="1">
    <citation type="submission" date="2020-08" db="EMBL/GenBank/DDBJ databases">
        <title>Complete genome and description of Campylobacter massiliensis Marseille-Q3452 sp. nov.</title>
        <authorList>
            <person name="Antezack A."/>
        </authorList>
    </citation>
    <scope>NUCLEOTIDE SEQUENCE [LARGE SCALE GENOMIC DNA]</scope>
    <source>
        <strain evidence="1 2">Marseille-Q3452</strain>
    </source>
</reference>
<name>A0A842JAB6_9BACT</name>
<evidence type="ECO:0000313" key="2">
    <source>
        <dbReference type="Proteomes" id="UP000552683"/>
    </source>
</evidence>
<dbReference type="Proteomes" id="UP000552683">
    <property type="component" value="Unassembled WGS sequence"/>
</dbReference>
<dbReference type="AlphaFoldDB" id="A0A842JAB6"/>
<evidence type="ECO:0008006" key="3">
    <source>
        <dbReference type="Google" id="ProtNLM"/>
    </source>
</evidence>
<dbReference type="InterPro" id="IPR010005">
    <property type="entry name" value="Formate_DH_maturation_HycH"/>
</dbReference>
<dbReference type="RefSeq" id="WP_185899343.1">
    <property type="nucleotide sequence ID" value="NZ_JACLZK010000002.1"/>
</dbReference>
<organism evidence="1 2">
    <name type="scientific">Campylobacter massiliensis</name>
    <dbReference type="NCBI Taxonomy" id="2762557"/>
    <lineage>
        <taxon>Bacteria</taxon>
        <taxon>Pseudomonadati</taxon>
        <taxon>Campylobacterota</taxon>
        <taxon>Epsilonproteobacteria</taxon>
        <taxon>Campylobacterales</taxon>
        <taxon>Campylobacteraceae</taxon>
        <taxon>Campylobacter</taxon>
    </lineage>
</organism>
<evidence type="ECO:0000313" key="1">
    <source>
        <dbReference type="EMBL" id="MBC2883750.1"/>
    </source>
</evidence>
<gene>
    <name evidence="1" type="ORF">H7R39_10890</name>
</gene>
<dbReference type="EMBL" id="JACLZK010000002">
    <property type="protein sequence ID" value="MBC2883750.1"/>
    <property type="molecule type" value="Genomic_DNA"/>
</dbReference>
<keyword evidence="2" id="KW-1185">Reference proteome</keyword>
<dbReference type="Pfam" id="PF07450">
    <property type="entry name" value="HycH"/>
    <property type="match status" value="1"/>
</dbReference>
<proteinExistence type="predicted"/>
<comment type="caution">
    <text evidence="1">The sequence shown here is derived from an EMBL/GenBank/DDBJ whole genome shotgun (WGS) entry which is preliminary data.</text>
</comment>